<dbReference type="Proteomes" id="UP001566132">
    <property type="component" value="Unassembled WGS sequence"/>
</dbReference>
<evidence type="ECO:0000256" key="7">
    <source>
        <dbReference type="ARBA" id="ARBA00023069"/>
    </source>
</evidence>
<proteinExistence type="inferred from homology"/>
<dbReference type="SMART" id="SM00320">
    <property type="entry name" value="WD40"/>
    <property type="match status" value="10"/>
</dbReference>
<comment type="function">
    <text evidence="11">Microtubule inner protein (MIP) part of the dynein-decorated doublet microtubules (DMTs) in cilia axoneme. Important for proper ciliary and flagellar beating. May act in cooperation with CFAP45 and axonemal dynein subunit DNAH11. May play a role in cell growth and/or survival.</text>
</comment>
<feature type="repeat" description="WD" evidence="13">
    <location>
        <begin position="452"/>
        <end position="486"/>
    </location>
</feature>
<comment type="caution">
    <text evidence="15">The sequence shown here is derived from an EMBL/GenBank/DDBJ whole genome shotgun (WGS) entry which is preliminary data.</text>
</comment>
<organism evidence="15 16">
    <name type="scientific">Hypothenemus hampei</name>
    <name type="common">Coffee berry borer</name>
    <dbReference type="NCBI Taxonomy" id="57062"/>
    <lineage>
        <taxon>Eukaryota</taxon>
        <taxon>Metazoa</taxon>
        <taxon>Ecdysozoa</taxon>
        <taxon>Arthropoda</taxon>
        <taxon>Hexapoda</taxon>
        <taxon>Insecta</taxon>
        <taxon>Pterygota</taxon>
        <taxon>Neoptera</taxon>
        <taxon>Endopterygota</taxon>
        <taxon>Coleoptera</taxon>
        <taxon>Polyphaga</taxon>
        <taxon>Cucujiformia</taxon>
        <taxon>Curculionidae</taxon>
        <taxon>Scolytinae</taxon>
        <taxon>Hypothenemus</taxon>
    </lineage>
</organism>
<dbReference type="InterPro" id="IPR036322">
    <property type="entry name" value="WD40_repeat_dom_sf"/>
</dbReference>
<keyword evidence="6" id="KW-0282">Flagellum</keyword>
<feature type="repeat" description="WD" evidence="13">
    <location>
        <begin position="367"/>
        <end position="408"/>
    </location>
</feature>
<protein>
    <recommendedName>
        <fullName evidence="10">Cilia- and flagella-associated protein 52</fullName>
    </recommendedName>
</protein>
<dbReference type="InterPro" id="IPR019775">
    <property type="entry name" value="WD40_repeat_CS"/>
</dbReference>
<dbReference type="PANTHER" id="PTHR13720">
    <property type="entry name" value="WD-40 REPEAT PROTEIN"/>
    <property type="match status" value="1"/>
</dbReference>
<dbReference type="PROSITE" id="PS50082">
    <property type="entry name" value="WD_REPEATS_2"/>
    <property type="match status" value="6"/>
</dbReference>
<comment type="subcellular location">
    <subcellularLocation>
        <location evidence="1">Cell projection</location>
        <location evidence="1">Cilium</location>
        <location evidence="1">Flagellum</location>
    </subcellularLocation>
    <subcellularLocation>
        <location evidence="2">Cytoplasm</location>
    </subcellularLocation>
</comment>
<feature type="compositionally biased region" description="Low complexity" evidence="14">
    <location>
        <begin position="723"/>
        <end position="744"/>
    </location>
</feature>
<evidence type="ECO:0000256" key="1">
    <source>
        <dbReference type="ARBA" id="ARBA00004230"/>
    </source>
</evidence>
<evidence type="ECO:0000313" key="16">
    <source>
        <dbReference type="Proteomes" id="UP001566132"/>
    </source>
</evidence>
<evidence type="ECO:0000256" key="10">
    <source>
        <dbReference type="ARBA" id="ARBA00029552"/>
    </source>
</evidence>
<evidence type="ECO:0000313" key="15">
    <source>
        <dbReference type="EMBL" id="KAL1517593.1"/>
    </source>
</evidence>
<dbReference type="EMBL" id="JBDJPC010000001">
    <property type="protein sequence ID" value="KAL1517593.1"/>
    <property type="molecule type" value="Genomic_DNA"/>
</dbReference>
<keyword evidence="4 13" id="KW-0853">WD repeat</keyword>
<accession>A0ABD1FHS9</accession>
<feature type="compositionally biased region" description="Low complexity" evidence="14">
    <location>
        <begin position="694"/>
        <end position="705"/>
    </location>
</feature>
<keyword evidence="8" id="KW-0966">Cell projection</keyword>
<dbReference type="SUPFAM" id="SSF50978">
    <property type="entry name" value="WD40 repeat-like"/>
    <property type="match status" value="2"/>
</dbReference>
<dbReference type="FunFam" id="2.130.10.10:FF:001320">
    <property type="entry name" value="Predicted protein"/>
    <property type="match status" value="1"/>
</dbReference>
<dbReference type="CDD" id="cd00200">
    <property type="entry name" value="WD40"/>
    <property type="match status" value="1"/>
</dbReference>
<dbReference type="Gene3D" id="2.130.10.10">
    <property type="entry name" value="YVTN repeat-like/Quinoprotein amine dehydrogenase"/>
    <property type="match status" value="3"/>
</dbReference>
<reference evidence="15 16" key="1">
    <citation type="submission" date="2024-05" db="EMBL/GenBank/DDBJ databases">
        <title>Genetic variation in Jamaican populations of the coffee berry borer (Hypothenemus hampei).</title>
        <authorList>
            <person name="Errbii M."/>
            <person name="Myrie A."/>
        </authorList>
    </citation>
    <scope>NUCLEOTIDE SEQUENCE [LARGE SCALE GENOMIC DNA]</scope>
    <source>
        <strain evidence="15">JA-Hopewell-2020-01-JO</strain>
        <tissue evidence="15">Whole body</tissue>
    </source>
</reference>
<keyword evidence="7" id="KW-0969">Cilium</keyword>
<dbReference type="InterPro" id="IPR050630">
    <property type="entry name" value="WD_repeat_EMAP"/>
</dbReference>
<dbReference type="Pfam" id="PF00400">
    <property type="entry name" value="WD40"/>
    <property type="match status" value="7"/>
</dbReference>
<dbReference type="PROSITE" id="PS50294">
    <property type="entry name" value="WD_REPEATS_REGION"/>
    <property type="match status" value="4"/>
</dbReference>
<feature type="repeat" description="WD" evidence="13">
    <location>
        <begin position="496"/>
        <end position="530"/>
    </location>
</feature>
<dbReference type="PROSITE" id="PS00678">
    <property type="entry name" value="WD_REPEATS_1"/>
    <property type="match status" value="1"/>
</dbReference>
<gene>
    <name evidence="15" type="ORF">ABEB36_001334</name>
</gene>
<keyword evidence="3" id="KW-0963">Cytoplasm</keyword>
<dbReference type="FunFam" id="2.130.10.10:FF:000207">
    <property type="entry name" value="Cilia- and flagella-associated protein 52"/>
    <property type="match status" value="1"/>
</dbReference>
<dbReference type="GO" id="GO:0031514">
    <property type="term" value="C:motile cilium"/>
    <property type="evidence" value="ECO:0007669"/>
    <property type="project" value="UniProtKB-SubCell"/>
</dbReference>
<evidence type="ECO:0000256" key="6">
    <source>
        <dbReference type="ARBA" id="ARBA00022846"/>
    </source>
</evidence>
<comment type="similarity">
    <text evidence="9">Belongs to the CFAP52 family.</text>
</comment>
<feature type="repeat" description="WD" evidence="13">
    <location>
        <begin position="547"/>
        <end position="578"/>
    </location>
</feature>
<dbReference type="InterPro" id="IPR015943">
    <property type="entry name" value="WD40/YVTN_repeat-like_dom_sf"/>
</dbReference>
<evidence type="ECO:0000256" key="11">
    <source>
        <dbReference type="ARBA" id="ARBA00046056"/>
    </source>
</evidence>
<feature type="compositionally biased region" description="Basic and acidic residues" evidence="14">
    <location>
        <begin position="657"/>
        <end position="684"/>
    </location>
</feature>
<feature type="repeat" description="WD" evidence="13">
    <location>
        <begin position="622"/>
        <end position="654"/>
    </location>
</feature>
<evidence type="ECO:0000256" key="4">
    <source>
        <dbReference type="ARBA" id="ARBA00022574"/>
    </source>
</evidence>
<dbReference type="PANTHER" id="PTHR13720:SF14">
    <property type="entry name" value="CILIA- AND FLAGELLA-ASSOCIATED PROTEIN 52"/>
    <property type="match status" value="1"/>
</dbReference>
<dbReference type="AlphaFoldDB" id="A0ABD1FHS9"/>
<evidence type="ECO:0000256" key="13">
    <source>
        <dbReference type="PROSITE-ProRule" id="PRU00221"/>
    </source>
</evidence>
<dbReference type="GO" id="GO:0005930">
    <property type="term" value="C:axoneme"/>
    <property type="evidence" value="ECO:0007669"/>
    <property type="project" value="UniProtKB-ARBA"/>
</dbReference>
<evidence type="ECO:0000256" key="8">
    <source>
        <dbReference type="ARBA" id="ARBA00023273"/>
    </source>
</evidence>
<feature type="region of interest" description="Disordered" evidence="14">
    <location>
        <begin position="657"/>
        <end position="771"/>
    </location>
</feature>
<evidence type="ECO:0000256" key="2">
    <source>
        <dbReference type="ARBA" id="ARBA00004496"/>
    </source>
</evidence>
<evidence type="ECO:0000256" key="12">
    <source>
        <dbReference type="ARBA" id="ARBA00047117"/>
    </source>
</evidence>
<name>A0ABD1FHS9_HYPHA</name>
<sequence>MCDSSSECNDDVQELVANAIIGFDGHTNNGFIIHPNGKDVVYPIGNKITIQDWTTKNQSFLCGHTNIISSVCVSPHGKYVASGQINHIGFKACIIIWDFEQQKLLHQYEHHKVRVEALVFSHDERFLISLGGRDCGSVVIWDMTEGQVICGAQVSRGVQGEATALLPMMKRAQCFVTAGDCHLAVWAIDVAARNIKSIDVKMSKLKRKVLCMDRNERDEVLYCGTTTGDVLKIRLNFHHDMEILVPVRTPCLTGCFAKISKKKLMRGSVDLYQQGVRAIKRLFCGNLIIGAGDGTLEIVVEAGAPQLPTDTDVKLPSTPILKVLKSTHVNSAVTSIQLLNENTILVGTTDSEIYEIDMQEFRAKLILTCHTSVIHDVAFPHNFSEVFATASSDSVRIWSMSTMQELLRICVRNFSCSRVVFTHDGKSILTGWNDGVIRAFTPLTGRLMYAILHAHNKGVSALETTSHGRMLISGGCEGQVRLWDVSPYKQQLICTLKEHKGPVSAIHVNFSDTEAASASTDGTCIIWDLKRQCRRQILFAKTLFLCIKYFPNGVQILTGGSDRKVAYWEVLDGSLVRELEGSPTGIINSLDISPNGEYFVTGGNDQIIKLWKYQEGMTTHIGMGHAAVITAVRFSADGKFIVSASAAGTIFVWECPESNKKPQPDELSKTDEKNVDKNQEENIKDLPTARSEASIQSIHSSQNSNRGDVPICCQCPSSGGGSSSSSLYPSQSSKGKGPKKVQSQDTGLRTNGEGNGRTKKSHSKQGSVKAL</sequence>
<keyword evidence="5" id="KW-0677">Repeat</keyword>
<evidence type="ECO:0000256" key="14">
    <source>
        <dbReference type="SAM" id="MobiDB-lite"/>
    </source>
</evidence>
<feature type="repeat" description="WD" evidence="13">
    <location>
        <begin position="587"/>
        <end position="621"/>
    </location>
</feature>
<comment type="subunit">
    <text evidence="12">Microtubule inner protein component of sperm flagellar doublet microtubules. Interacts with BRCA2. Interacts with the CCT chaperonin complex. Interacts with HSP70. Interacts with AK8. Interacts with CFAP45. Interacts with DNAI1. Interacts with IQDC.</text>
</comment>
<dbReference type="InterPro" id="IPR001680">
    <property type="entry name" value="WD40_rpt"/>
</dbReference>
<evidence type="ECO:0000256" key="3">
    <source>
        <dbReference type="ARBA" id="ARBA00022490"/>
    </source>
</evidence>
<evidence type="ECO:0000256" key="5">
    <source>
        <dbReference type="ARBA" id="ARBA00022737"/>
    </source>
</evidence>
<keyword evidence="16" id="KW-1185">Reference proteome</keyword>
<evidence type="ECO:0000256" key="9">
    <source>
        <dbReference type="ARBA" id="ARBA00029456"/>
    </source>
</evidence>